<keyword evidence="3" id="KW-0677">Repeat</keyword>
<feature type="domain" description="PKD" evidence="6">
    <location>
        <begin position="850"/>
        <end position="938"/>
    </location>
</feature>
<feature type="domain" description="PKD" evidence="6">
    <location>
        <begin position="442"/>
        <end position="492"/>
    </location>
</feature>
<feature type="domain" description="PKD" evidence="6">
    <location>
        <begin position="1189"/>
        <end position="1268"/>
    </location>
</feature>
<reference evidence="7 8" key="1">
    <citation type="submission" date="2021-04" db="EMBL/GenBank/DDBJ databases">
        <title>Chitinophaga sp. nov., isolated from the rhizosphere soil.</title>
        <authorList>
            <person name="He S."/>
        </authorList>
    </citation>
    <scope>NUCLEOTIDE SEQUENCE [LARGE SCALE GENOMIC DNA]</scope>
    <source>
        <strain evidence="7 8">2R12</strain>
    </source>
</reference>
<dbReference type="InterPro" id="IPR026341">
    <property type="entry name" value="T9SS_type_B"/>
</dbReference>
<dbReference type="NCBIfam" id="TIGR04131">
    <property type="entry name" value="Bac_Flav_CTERM"/>
    <property type="match status" value="1"/>
</dbReference>
<dbReference type="PROSITE" id="PS50093">
    <property type="entry name" value="PKD"/>
    <property type="match status" value="12"/>
</dbReference>
<dbReference type="Pfam" id="PF18911">
    <property type="entry name" value="PKD_4"/>
    <property type="match status" value="11"/>
</dbReference>
<protein>
    <submittedName>
        <fullName evidence="7">PKD domain-containing protein</fullName>
    </submittedName>
</protein>
<accession>A0ABS5J5W3</accession>
<dbReference type="Pfam" id="PF00801">
    <property type="entry name" value="PKD"/>
    <property type="match status" value="1"/>
</dbReference>
<keyword evidence="5" id="KW-0472">Membrane</keyword>
<keyword evidence="8" id="KW-1185">Reference proteome</keyword>
<feature type="domain" description="PKD" evidence="6">
    <location>
        <begin position="539"/>
        <end position="574"/>
    </location>
</feature>
<dbReference type="SMART" id="SM00089">
    <property type="entry name" value="PKD"/>
    <property type="match status" value="15"/>
</dbReference>
<feature type="domain" description="PKD" evidence="6">
    <location>
        <begin position="342"/>
        <end position="420"/>
    </location>
</feature>
<dbReference type="Gene3D" id="2.60.40.10">
    <property type="entry name" value="Immunoglobulins"/>
    <property type="match status" value="13"/>
</dbReference>
<evidence type="ECO:0000256" key="5">
    <source>
        <dbReference type="ARBA" id="ARBA00023136"/>
    </source>
</evidence>
<evidence type="ECO:0000256" key="1">
    <source>
        <dbReference type="ARBA" id="ARBA00004141"/>
    </source>
</evidence>
<dbReference type="InterPro" id="IPR013783">
    <property type="entry name" value="Ig-like_fold"/>
</dbReference>
<comment type="caution">
    <text evidence="7">The sequence shown here is derived from an EMBL/GenBank/DDBJ whole genome shotgun (WGS) entry which is preliminary data.</text>
</comment>
<feature type="domain" description="PKD" evidence="6">
    <location>
        <begin position="192"/>
        <end position="254"/>
    </location>
</feature>
<organism evidence="7 8">
    <name type="scientific">Chitinophaga hostae</name>
    <dbReference type="NCBI Taxonomy" id="2831022"/>
    <lineage>
        <taxon>Bacteria</taxon>
        <taxon>Pseudomonadati</taxon>
        <taxon>Bacteroidota</taxon>
        <taxon>Chitinophagia</taxon>
        <taxon>Chitinophagales</taxon>
        <taxon>Chitinophagaceae</taxon>
        <taxon>Chitinophaga</taxon>
    </lineage>
</organism>
<dbReference type="CDD" id="cd00146">
    <property type="entry name" value="PKD"/>
    <property type="match status" value="12"/>
</dbReference>
<dbReference type="InterPro" id="IPR022409">
    <property type="entry name" value="PKD/Chitinase_dom"/>
</dbReference>
<dbReference type="RefSeq" id="WP_211975747.1">
    <property type="nucleotide sequence ID" value="NZ_CBFHAM010000002.1"/>
</dbReference>
<keyword evidence="4" id="KW-1133">Transmembrane helix</keyword>
<feature type="domain" description="PKD" evidence="6">
    <location>
        <begin position="620"/>
        <end position="658"/>
    </location>
</feature>
<evidence type="ECO:0000313" key="8">
    <source>
        <dbReference type="Proteomes" id="UP000676386"/>
    </source>
</evidence>
<dbReference type="SUPFAM" id="SSF49299">
    <property type="entry name" value="PKD domain"/>
    <property type="match status" value="13"/>
</dbReference>
<gene>
    <name evidence="7" type="ORF">KE626_24995</name>
</gene>
<evidence type="ECO:0000256" key="3">
    <source>
        <dbReference type="ARBA" id="ARBA00022737"/>
    </source>
</evidence>
<keyword evidence="2" id="KW-0812">Transmembrane</keyword>
<feature type="domain" description="PKD" evidence="6">
    <location>
        <begin position="936"/>
        <end position="1021"/>
    </location>
</feature>
<evidence type="ECO:0000256" key="4">
    <source>
        <dbReference type="ARBA" id="ARBA00022989"/>
    </source>
</evidence>
<sequence length="1602" mass="171042">MAFTAGAQVKADFTASNTSDCGLLVTTFTDHSTGNPVSWKWDLGNGFTSTEQNPNASYVTAGSYTIKLTVTDAAGGTNTITKTNYINVWSKPNVKFSATPPSGCAPFTTTLTDKSDPVSGTMAKAAWDFGDGFDGSGSSITHTFNRPGAYAVTLTVTNSHGCTNFLRLEKAVEALEAIKADFTIASKTLCQAPADVVFTNTSTGSGNLSYLWEFDDGSTSTAKDPGKHTFTTPGKHRITLTVSNDLGCSGTKTVSDINVANFSTGMEVPPLSCAGVPHKFAAVTTSTKPDKYTWEINGQPFGGNDAAIAYTPAAAGPLTVKLTATYGSCTQVVEKQLTVNVSPTAAISSNNKPVCALPAAINYNSNSSGAISWQWNFGDQQTSTEQNPAHSYTAAGTYKVTMVATNAAGCIAVGKADVPIVQTIITATARGASGCEGIAPGFVATSNSSDLIATYSWDFGDGTAKSTQASPTHTYPKEGRYPVTLTYTTVSGCKGTVKCQQDVTVYRKPTVDFSSPDIPKVCGNTTVSFKDLSDVGDRWEWDFGDHTTSQDNSPAPKHSYSAPAIYDITLKVWNGTCSNVLTKKQYIEATDPFPRFSVANADCNNRLKVTFMENSTKVKSWKWEWGDGKDTAYTTRSATLTHVYPKTGKYKVSLTVSDGSCTTNLVRIVEVIAASPVVITADKNTLCSSDTVVTKISKYNPDIYGASSYSWQANGNAWPDSTLTSYRFTNLAPGKQALQLVATNNVGCADSSNVVNVAVRGPLAGFNIPANAQCRGTVVTLTDATDLTYSSGVAKWEWDFGDGTPSQTFTAKPFTHTYDTAGSFKPVLKVTDKDGCANVYSGKTLQVNGPNADFIADKYVVKPGSNVTFTNKSTDIGGTIATVRWDFGNGTASSNPANAVVNYAALGLYTVQLQITDNNGCKDTAKKEIKVTKTGAAFSYTSSFVDGSNCAPMLFRFTNKSFNYISSSWDFGDGSTSDQTNPVHTYTLSGQYKVTLKVKGSDGTEDQVEEIISVTGPFAAITPNTQGGCQEQEVVFNISAAKAATFSWDFTDGIVQETKDPVITHTFKTPGIYNPRLLLTDNLGCRGVAFLKDPIIIDKLEVKMNPSATQLCGEGDVTFAPEFTSYSMSRGMPATYKWTYDPSVIATGTNTAKPKFHVTKPGTYEFTLTTTTAYNCEKTVSSTVVVLPVAPATISGPDKACKDVPVAFSGSTSGSDVVSWKWNFGSQGTDNKQQPAEQAFTTPGMVDVTLAVTNREGCTDTAHHPINILPLPDTKATALSDFVCLHNTTVLQASGGVKYEWTPVGGLNNPSAASPQATPTTTTTYQVKVTDNNGCINTGDVNIRVVQPFTISATPDTGLCINDKLPLWVTGTDSYVWDGPGLDNTNIARPTATLTNAGNYTYKVTGYDKDGCFSDNASLQVQVNPLPTVQLGADLQAMASVPVSLGAAVSNDVIRWNWSPVEYLDCSTCPSVKAIPNLTTRYVLEVENRFGCKASDDVIIHVTCNQGAVFMPNAFTPNGDGQNEYCYPKGRGVKEIEYLRIYDRWGTLVFENLHFPVNAPVSGWDGKNRGKVAPIGTYIYSLKTICESGESFEFKGTITLIR</sequence>
<comment type="subcellular location">
    <subcellularLocation>
        <location evidence="1">Membrane</location>
        <topology evidence="1">Multi-pass membrane protein</topology>
    </subcellularLocation>
</comment>
<dbReference type="EMBL" id="JAGTXB010000016">
    <property type="protein sequence ID" value="MBS0030607.1"/>
    <property type="molecule type" value="Genomic_DNA"/>
</dbReference>
<feature type="domain" description="PKD" evidence="6">
    <location>
        <begin position="1016"/>
        <end position="1084"/>
    </location>
</feature>
<name>A0ABS5J5W3_9BACT</name>
<feature type="domain" description="PKD" evidence="6">
    <location>
        <begin position="9"/>
        <end position="88"/>
    </location>
</feature>
<dbReference type="PANTHER" id="PTHR46730">
    <property type="entry name" value="POLYCYSTIN-1"/>
    <property type="match status" value="1"/>
</dbReference>
<dbReference type="Proteomes" id="UP000676386">
    <property type="component" value="Unassembled WGS sequence"/>
</dbReference>
<dbReference type="Pfam" id="PF13585">
    <property type="entry name" value="CHU_C"/>
    <property type="match status" value="1"/>
</dbReference>
<dbReference type="PANTHER" id="PTHR46730:SF4">
    <property type="entry name" value="POLYCYSTIC KIDNEY DISEASE PROTEIN 1-LIKE 1"/>
    <property type="match status" value="1"/>
</dbReference>
<evidence type="ECO:0000259" key="6">
    <source>
        <dbReference type="PROSITE" id="PS50093"/>
    </source>
</evidence>
<dbReference type="InterPro" id="IPR000601">
    <property type="entry name" value="PKD_dom"/>
</dbReference>
<proteinExistence type="predicted"/>
<evidence type="ECO:0000256" key="2">
    <source>
        <dbReference type="ARBA" id="ARBA00022692"/>
    </source>
</evidence>
<feature type="domain" description="PKD" evidence="6">
    <location>
        <begin position="796"/>
        <end position="835"/>
    </location>
</feature>
<feature type="domain" description="PKD" evidence="6">
    <location>
        <begin position="127"/>
        <end position="161"/>
    </location>
</feature>
<evidence type="ECO:0000313" key="7">
    <source>
        <dbReference type="EMBL" id="MBS0030607.1"/>
    </source>
</evidence>
<dbReference type="InterPro" id="IPR035986">
    <property type="entry name" value="PKD_dom_sf"/>
</dbReference>